<dbReference type="Gene3D" id="3.30.565.10">
    <property type="entry name" value="Histidine kinase-like ATPase, C-terminal domain"/>
    <property type="match status" value="1"/>
</dbReference>
<organism evidence="9 10">
    <name type="scientific">Cnuella takakiae</name>
    <dbReference type="NCBI Taxonomy" id="1302690"/>
    <lineage>
        <taxon>Bacteria</taxon>
        <taxon>Pseudomonadati</taxon>
        <taxon>Bacteroidota</taxon>
        <taxon>Chitinophagia</taxon>
        <taxon>Chitinophagales</taxon>
        <taxon>Chitinophagaceae</taxon>
        <taxon>Cnuella</taxon>
    </lineage>
</organism>
<dbReference type="EC" id="2.7.13.3" evidence="2"/>
<evidence type="ECO:0000259" key="8">
    <source>
        <dbReference type="PROSITE" id="PS50113"/>
    </source>
</evidence>
<sequence>MIQEPSTEFQIPEPYYTNLFEALPGSCILLQTDAPRYTILATTPEYLVQTGRTKEQLIGKGMFEAFPPNSANPADTGGNDVSASFDLVRLQKEPHQLPIQRYDVTDSDGQLAETYWSAVNKPVFSAEGEVIYIVHTAENITDLLKSERREEEHQALQQAHKKIIESEAKYRSLFQSMDQGYCLIEMIFDENNNPVDYRFIEINAVFEQQTGLQNALGKTARELIPNLEPHWFKLYGDVARTGQSIRFEEGSEAMNRWFDVFVYPLAGKESRRVMLLFRDVTEQKKAEAALKLSAQNLRNTIIQAPFAMCIFRGADFVIEVANDSMFEFWGKKAEDVMNKPLFIGIPEAKSQGYEELMTTVMQTGVPFSAKELKVTLPREGIVQDVYINFSYTPLREGDGQISGILAVAIDVTEQVLAHQKIEEVVAERTAELAKTNKELKRSNQNLEEFAHAASHDLKEPVRKIHFFTQQLREQLASRLNENEVRTFSRVENATQRMGNLIDDLLLYSHVSQRPHEREKVDLNEKVQRVLEDLDLDIEEKGAKIIVGKLPVVIGYRRQLQQLLQNLISNAIKYSKVDELPIIEILAEEVEKDSKAYHLIAVKDNGIGFASEYSEKIFQMFTRLHGKAEYSGTGVGLSIVKKVVENHDGLIEVESQPGVGSAFKIYLPA</sequence>
<dbReference type="Proteomes" id="UP000184368">
    <property type="component" value="Unassembled WGS sequence"/>
</dbReference>
<keyword evidence="3" id="KW-0597">Phosphoprotein</keyword>
<evidence type="ECO:0000256" key="4">
    <source>
        <dbReference type="ARBA" id="ARBA00022679"/>
    </source>
</evidence>
<dbReference type="RefSeq" id="WP_073043713.1">
    <property type="nucleotide sequence ID" value="NZ_FQUO01000009.1"/>
</dbReference>
<dbReference type="SMART" id="SM00387">
    <property type="entry name" value="HATPase_c"/>
    <property type="match status" value="1"/>
</dbReference>
<dbReference type="PRINTS" id="PR00344">
    <property type="entry name" value="BCTRLSENSOR"/>
</dbReference>
<dbReference type="InterPro" id="IPR000014">
    <property type="entry name" value="PAS"/>
</dbReference>
<evidence type="ECO:0000256" key="3">
    <source>
        <dbReference type="ARBA" id="ARBA00022553"/>
    </source>
</evidence>
<dbReference type="CDD" id="cd00130">
    <property type="entry name" value="PAS"/>
    <property type="match status" value="1"/>
</dbReference>
<dbReference type="InterPro" id="IPR035965">
    <property type="entry name" value="PAS-like_dom_sf"/>
</dbReference>
<keyword evidence="4" id="KW-0808">Transferase</keyword>
<evidence type="ECO:0000256" key="1">
    <source>
        <dbReference type="ARBA" id="ARBA00000085"/>
    </source>
</evidence>
<dbReference type="Gene3D" id="1.10.287.130">
    <property type="match status" value="1"/>
</dbReference>
<dbReference type="InterPro" id="IPR003661">
    <property type="entry name" value="HisK_dim/P_dom"/>
</dbReference>
<dbReference type="InterPro" id="IPR036097">
    <property type="entry name" value="HisK_dim/P_sf"/>
</dbReference>
<dbReference type="PROSITE" id="PS50109">
    <property type="entry name" value="HIS_KIN"/>
    <property type="match status" value="1"/>
</dbReference>
<dbReference type="EMBL" id="FQUO01000009">
    <property type="protein sequence ID" value="SHF53270.1"/>
    <property type="molecule type" value="Genomic_DNA"/>
</dbReference>
<dbReference type="Pfam" id="PF00512">
    <property type="entry name" value="HisKA"/>
    <property type="match status" value="1"/>
</dbReference>
<dbReference type="OrthoDB" id="607558at2"/>
<feature type="coiled-coil region" evidence="6">
    <location>
        <begin position="425"/>
        <end position="452"/>
    </location>
</feature>
<dbReference type="InterPro" id="IPR013656">
    <property type="entry name" value="PAS_4"/>
</dbReference>
<comment type="catalytic activity">
    <reaction evidence="1">
        <text>ATP + protein L-histidine = ADP + protein N-phospho-L-histidine.</text>
        <dbReference type="EC" id="2.7.13.3"/>
    </reaction>
</comment>
<dbReference type="SUPFAM" id="SSF55785">
    <property type="entry name" value="PYP-like sensor domain (PAS domain)"/>
    <property type="match status" value="3"/>
</dbReference>
<accession>A0A1M5CF04</accession>
<evidence type="ECO:0000256" key="2">
    <source>
        <dbReference type="ARBA" id="ARBA00012438"/>
    </source>
</evidence>
<keyword evidence="6" id="KW-0175">Coiled coil</keyword>
<feature type="domain" description="Histidine kinase" evidence="7">
    <location>
        <begin position="452"/>
        <end position="668"/>
    </location>
</feature>
<dbReference type="AlphaFoldDB" id="A0A1M5CF04"/>
<evidence type="ECO:0000256" key="6">
    <source>
        <dbReference type="SAM" id="Coils"/>
    </source>
</evidence>
<name>A0A1M5CF04_9BACT</name>
<dbReference type="InterPro" id="IPR003594">
    <property type="entry name" value="HATPase_dom"/>
</dbReference>
<evidence type="ECO:0000313" key="9">
    <source>
        <dbReference type="EMBL" id="SHF53270.1"/>
    </source>
</evidence>
<dbReference type="FunFam" id="3.30.565.10:FF:000006">
    <property type="entry name" value="Sensor histidine kinase WalK"/>
    <property type="match status" value="1"/>
</dbReference>
<evidence type="ECO:0000313" key="10">
    <source>
        <dbReference type="Proteomes" id="UP000184368"/>
    </source>
</evidence>
<dbReference type="InterPro" id="IPR000700">
    <property type="entry name" value="PAS-assoc_C"/>
</dbReference>
<dbReference type="PANTHER" id="PTHR43304">
    <property type="entry name" value="PHYTOCHROME-LIKE PROTEIN CPH1"/>
    <property type="match status" value="1"/>
</dbReference>
<dbReference type="CDD" id="cd00082">
    <property type="entry name" value="HisKA"/>
    <property type="match status" value="1"/>
</dbReference>
<dbReference type="SUPFAM" id="SSF55874">
    <property type="entry name" value="ATPase domain of HSP90 chaperone/DNA topoisomerase II/histidine kinase"/>
    <property type="match status" value="1"/>
</dbReference>
<keyword evidence="5" id="KW-0418">Kinase</keyword>
<keyword evidence="10" id="KW-1185">Reference proteome</keyword>
<proteinExistence type="predicted"/>
<dbReference type="NCBIfam" id="TIGR00229">
    <property type="entry name" value="sensory_box"/>
    <property type="match status" value="2"/>
</dbReference>
<evidence type="ECO:0000259" key="7">
    <source>
        <dbReference type="PROSITE" id="PS50109"/>
    </source>
</evidence>
<dbReference type="SUPFAM" id="SSF47384">
    <property type="entry name" value="Homodimeric domain of signal transducing histidine kinase"/>
    <property type="match status" value="1"/>
</dbReference>
<dbReference type="SMART" id="SM00388">
    <property type="entry name" value="HisKA"/>
    <property type="match status" value="1"/>
</dbReference>
<dbReference type="Gene3D" id="3.30.450.20">
    <property type="entry name" value="PAS domain"/>
    <property type="match status" value="3"/>
</dbReference>
<dbReference type="InterPro" id="IPR052162">
    <property type="entry name" value="Sensor_kinase/Photoreceptor"/>
</dbReference>
<dbReference type="InterPro" id="IPR036890">
    <property type="entry name" value="HATPase_C_sf"/>
</dbReference>
<dbReference type="Pfam" id="PF08448">
    <property type="entry name" value="PAS_4"/>
    <property type="match status" value="2"/>
</dbReference>
<gene>
    <name evidence="9" type="ORF">SAMN05444008_10942</name>
</gene>
<dbReference type="SMART" id="SM00091">
    <property type="entry name" value="PAS"/>
    <property type="match status" value="3"/>
</dbReference>
<dbReference type="STRING" id="1302690.BUE76_07695"/>
<dbReference type="InterPro" id="IPR005467">
    <property type="entry name" value="His_kinase_dom"/>
</dbReference>
<protein>
    <recommendedName>
        <fullName evidence="2">histidine kinase</fullName>
        <ecNumber evidence="2">2.7.13.3</ecNumber>
    </recommendedName>
</protein>
<dbReference type="PROSITE" id="PS50113">
    <property type="entry name" value="PAC"/>
    <property type="match status" value="1"/>
</dbReference>
<evidence type="ECO:0000256" key="5">
    <source>
        <dbReference type="ARBA" id="ARBA00022777"/>
    </source>
</evidence>
<dbReference type="GO" id="GO:0000155">
    <property type="term" value="F:phosphorelay sensor kinase activity"/>
    <property type="evidence" value="ECO:0007669"/>
    <property type="project" value="InterPro"/>
</dbReference>
<dbReference type="Pfam" id="PF02518">
    <property type="entry name" value="HATPase_c"/>
    <property type="match status" value="1"/>
</dbReference>
<dbReference type="PANTHER" id="PTHR43304:SF1">
    <property type="entry name" value="PAC DOMAIN-CONTAINING PROTEIN"/>
    <property type="match status" value="1"/>
</dbReference>
<reference evidence="9 10" key="1">
    <citation type="submission" date="2016-11" db="EMBL/GenBank/DDBJ databases">
        <authorList>
            <person name="Jaros S."/>
            <person name="Januszkiewicz K."/>
            <person name="Wedrychowicz H."/>
        </authorList>
    </citation>
    <scope>NUCLEOTIDE SEQUENCE [LARGE SCALE GENOMIC DNA]</scope>
    <source>
        <strain evidence="9 10">DSM 26897</strain>
    </source>
</reference>
<dbReference type="InterPro" id="IPR004358">
    <property type="entry name" value="Sig_transdc_His_kin-like_C"/>
</dbReference>
<feature type="domain" description="PAC" evidence="8">
    <location>
        <begin position="368"/>
        <end position="423"/>
    </location>
</feature>